<evidence type="ECO:0000313" key="1">
    <source>
        <dbReference type="EMBL" id="HER41260.1"/>
    </source>
</evidence>
<feature type="non-terminal residue" evidence="1">
    <location>
        <position position="327"/>
    </location>
</feature>
<accession>A0A7C2MAD2</accession>
<sequence>MMKEYRFLLLLILLVSGNLFSQINERARPVLSGSARAISTEAISTKDLLPPSGEFKIFNPKNRSSNIVVPGKGFPKNMDAAWQKEAGKIPGKKPVLTFDAATSGSTPTDPTGAVGPNHYVNAWNSAFAIYDKQGNLLSPPADLKTIGGHFVDEDLGDPIVFYDSFADRFLITQFSDSPNSLLVAVSTGPDPVNDGWFTYRFPTGTFPDYPKFFVWGDGYYVTTNQDPDEIRAPDGQDNGLNEVIYVLERDKMLQGEEAQHLGFPLPGIRVNGFYSPAGFFAVGEELPPVGNSPIIYYQDDAWLGVNEDHLKMWLVNVDWKEPLNSTI</sequence>
<reference evidence="1" key="1">
    <citation type="journal article" date="2020" name="mSystems">
        <title>Genome- and Community-Level Interaction Insights into Carbon Utilization and Element Cycling Functions of Hydrothermarchaeota in Hydrothermal Sediment.</title>
        <authorList>
            <person name="Zhou Z."/>
            <person name="Liu Y."/>
            <person name="Xu W."/>
            <person name="Pan J."/>
            <person name="Luo Z.H."/>
            <person name="Li M."/>
        </authorList>
    </citation>
    <scope>NUCLEOTIDE SEQUENCE [LARGE SCALE GENOMIC DNA]</scope>
    <source>
        <strain evidence="1">SpSt-1235</strain>
    </source>
</reference>
<dbReference type="AlphaFoldDB" id="A0A7C2MAD2"/>
<proteinExistence type="predicted"/>
<gene>
    <name evidence="1" type="ORF">ENO10_08580</name>
</gene>
<organism evidence="1">
    <name type="scientific">Salinimicrobium catena</name>
    <dbReference type="NCBI Taxonomy" id="390640"/>
    <lineage>
        <taxon>Bacteria</taxon>
        <taxon>Pseudomonadati</taxon>
        <taxon>Bacteroidota</taxon>
        <taxon>Flavobacteriia</taxon>
        <taxon>Flavobacteriales</taxon>
        <taxon>Flavobacteriaceae</taxon>
        <taxon>Salinimicrobium</taxon>
    </lineage>
</organism>
<name>A0A7C2MAD2_9FLAO</name>
<protein>
    <submittedName>
        <fullName evidence="1">Uncharacterized protein</fullName>
    </submittedName>
</protein>
<dbReference type="EMBL" id="DSEE01000615">
    <property type="protein sequence ID" value="HER41260.1"/>
    <property type="molecule type" value="Genomic_DNA"/>
</dbReference>
<comment type="caution">
    <text evidence="1">The sequence shown here is derived from an EMBL/GenBank/DDBJ whole genome shotgun (WGS) entry which is preliminary data.</text>
</comment>
<dbReference type="Proteomes" id="UP000885753">
    <property type="component" value="Unassembled WGS sequence"/>
</dbReference>